<dbReference type="WBParaSite" id="TTAC_0000252401-mRNA-1">
    <property type="protein sequence ID" value="TTAC_0000252401-mRNA-1"/>
    <property type="gene ID" value="TTAC_0000252401"/>
</dbReference>
<reference evidence="3" key="1">
    <citation type="submission" date="2017-02" db="UniProtKB">
        <authorList>
            <consortium name="WormBaseParasite"/>
        </authorList>
    </citation>
    <scope>IDENTIFICATION</scope>
</reference>
<name>A0A0R3WP36_HYDTA</name>
<proteinExistence type="predicted"/>
<evidence type="ECO:0000313" key="2">
    <source>
        <dbReference type="Proteomes" id="UP000274429"/>
    </source>
</evidence>
<gene>
    <name evidence="1" type="ORF">TTAC_LOCUS2511</name>
</gene>
<dbReference type="EMBL" id="UYWX01001159">
    <property type="protein sequence ID" value="VDM20286.1"/>
    <property type="molecule type" value="Genomic_DNA"/>
</dbReference>
<reference evidence="1 2" key="2">
    <citation type="submission" date="2018-11" db="EMBL/GenBank/DDBJ databases">
        <authorList>
            <consortium name="Pathogen Informatics"/>
        </authorList>
    </citation>
    <scope>NUCLEOTIDE SEQUENCE [LARGE SCALE GENOMIC DNA]</scope>
</reference>
<dbReference type="AlphaFoldDB" id="A0A0R3WP36"/>
<keyword evidence="2" id="KW-1185">Reference proteome</keyword>
<protein>
    <submittedName>
        <fullName evidence="1 3">Uncharacterized protein</fullName>
    </submittedName>
</protein>
<evidence type="ECO:0000313" key="3">
    <source>
        <dbReference type="WBParaSite" id="TTAC_0000252401-mRNA-1"/>
    </source>
</evidence>
<dbReference type="Proteomes" id="UP000274429">
    <property type="component" value="Unassembled WGS sequence"/>
</dbReference>
<evidence type="ECO:0000313" key="1">
    <source>
        <dbReference type="EMBL" id="VDM20286.1"/>
    </source>
</evidence>
<organism evidence="3">
    <name type="scientific">Hydatigena taeniaeformis</name>
    <name type="common">Feline tapeworm</name>
    <name type="synonym">Taenia taeniaeformis</name>
    <dbReference type="NCBI Taxonomy" id="6205"/>
    <lineage>
        <taxon>Eukaryota</taxon>
        <taxon>Metazoa</taxon>
        <taxon>Spiralia</taxon>
        <taxon>Lophotrochozoa</taxon>
        <taxon>Platyhelminthes</taxon>
        <taxon>Cestoda</taxon>
        <taxon>Eucestoda</taxon>
        <taxon>Cyclophyllidea</taxon>
        <taxon>Taeniidae</taxon>
        <taxon>Hydatigera</taxon>
    </lineage>
</organism>
<sequence length="228" mass="23717">MSTQVPKVINEGLAALTTQFIISTGPASTTVVSADTFTTPTVPASALMTTATDDSTFTSRPIHTSKINTTRAFTPNNLFNTSTGPAATAMISTTSLVTLTTTCTSITELTTPTAATSESASTGRSTHSLVSSNTRLSSSSLLTTTLGDSELTPHLINDGDSTPTPSITAVLYTSLVAAFNLNLKSPLLVLCREFSSGLMEVGIKAKFGIPSVENYGTQQLTQDVVALR</sequence>
<accession>A0A0R3WP36</accession>